<dbReference type="EMBL" id="LT985188">
    <property type="protein sequence ID" value="SPD85792.1"/>
    <property type="molecule type" value="Genomic_DNA"/>
</dbReference>
<accession>A0A2N9JCD7</accession>
<sequence>MTRVLTVVSRLGRRIWFRAGLFTLGALLLALGAEWLEPMLPALQSLDIGQNSVGNLLTIMASSMLAVTTFSLTAMVSAYSSASSVGTPRATQLLIQDRTSQDALSTFLGSFVFSVVGIAALSTGYYGEAARTLLFVGTLIVIAVVVITLLHWIGYLADFGRMADIIDRVEKAATRAADAYAEQPALGGLPGVIVPEGARPVVGTDSGFVTLVDTAALQGIAEEHDLTVHVRLCPGSAAHVGEPLAYVEGRVTDDQLDAVRRAFEINAHRTYDQDPRLGLVALAEIAIRALSPAVNDPGTAIEVLGALERVTLVLLGSDPSGEAQHPRVHVPTATLADFLDDGFRPIARDGAGQVEVGMRLQRTLKALANSATPDDAETIRTAAEQALARANAALDDEGDPAAVRAAAG</sequence>
<dbReference type="InterPro" id="IPR018723">
    <property type="entry name" value="DUF2254_membrane"/>
</dbReference>
<feature type="transmembrane region" description="Helical" evidence="1">
    <location>
        <begin position="15"/>
        <end position="36"/>
    </location>
</feature>
<dbReference type="Pfam" id="PF10011">
    <property type="entry name" value="DUF2254"/>
    <property type="match status" value="1"/>
</dbReference>
<proteinExistence type="predicted"/>
<evidence type="ECO:0000256" key="1">
    <source>
        <dbReference type="SAM" id="Phobius"/>
    </source>
</evidence>
<keyword evidence="1" id="KW-0812">Transmembrane</keyword>
<protein>
    <submittedName>
        <fullName evidence="2">Uncharacterized membrane protein</fullName>
    </submittedName>
</protein>
<feature type="transmembrane region" description="Helical" evidence="1">
    <location>
        <begin position="56"/>
        <end position="82"/>
    </location>
</feature>
<keyword evidence="1" id="KW-0472">Membrane</keyword>
<dbReference type="KEGG" id="mgg:MPLG2_0756"/>
<keyword evidence="1" id="KW-1133">Transmembrane helix</keyword>
<feature type="transmembrane region" description="Helical" evidence="1">
    <location>
        <begin position="103"/>
        <end position="126"/>
    </location>
</feature>
<dbReference type="OrthoDB" id="2955631at2"/>
<evidence type="ECO:0000313" key="2">
    <source>
        <dbReference type="EMBL" id="SPD85792.1"/>
    </source>
</evidence>
<organism evidence="2 3">
    <name type="scientific">Micropruina glycogenica</name>
    <dbReference type="NCBI Taxonomy" id="75385"/>
    <lineage>
        <taxon>Bacteria</taxon>
        <taxon>Bacillati</taxon>
        <taxon>Actinomycetota</taxon>
        <taxon>Actinomycetes</taxon>
        <taxon>Propionibacteriales</taxon>
        <taxon>Nocardioidaceae</taxon>
        <taxon>Micropruina</taxon>
    </lineage>
</organism>
<evidence type="ECO:0000313" key="3">
    <source>
        <dbReference type="Proteomes" id="UP000238164"/>
    </source>
</evidence>
<dbReference type="AlphaFoldDB" id="A0A2N9JCD7"/>
<name>A0A2N9JCD7_9ACTN</name>
<dbReference type="Proteomes" id="UP000238164">
    <property type="component" value="Chromosome 1"/>
</dbReference>
<reference evidence="2 3" key="1">
    <citation type="submission" date="2018-02" db="EMBL/GenBank/DDBJ databases">
        <authorList>
            <person name="Cohen D.B."/>
            <person name="Kent A.D."/>
        </authorList>
    </citation>
    <scope>NUCLEOTIDE SEQUENCE [LARGE SCALE GENOMIC DNA]</scope>
    <source>
        <strain evidence="2">1</strain>
    </source>
</reference>
<dbReference type="RefSeq" id="WP_158680835.1">
    <property type="nucleotide sequence ID" value="NZ_BAAAGO010000066.1"/>
</dbReference>
<keyword evidence="3" id="KW-1185">Reference proteome</keyword>
<gene>
    <name evidence="2" type="ORF">MPLG2_0756</name>
</gene>
<feature type="transmembrane region" description="Helical" evidence="1">
    <location>
        <begin position="132"/>
        <end position="153"/>
    </location>
</feature>